<feature type="binding site" evidence="9">
    <location>
        <position position="161"/>
    </location>
    <ligand>
        <name>Cu cation</name>
        <dbReference type="ChEBI" id="CHEBI:23378"/>
    </ligand>
</feature>
<keyword evidence="5" id="KW-0574">Periplasm</keyword>
<protein>
    <submittedName>
        <fullName evidence="12">Halocyanin domain-containing protein</fullName>
    </submittedName>
</protein>
<evidence type="ECO:0000256" key="7">
    <source>
        <dbReference type="ARBA" id="ARBA00023008"/>
    </source>
</evidence>
<dbReference type="PROSITE" id="PS51318">
    <property type="entry name" value="TAT"/>
    <property type="match status" value="1"/>
</dbReference>
<dbReference type="InterPro" id="IPR006311">
    <property type="entry name" value="TAT_signal"/>
</dbReference>
<accession>A0A2I8VGW9</accession>
<dbReference type="PRINTS" id="PR00155">
    <property type="entry name" value="AMICYANIN"/>
</dbReference>
<dbReference type="CDD" id="cd04220">
    <property type="entry name" value="Halocyanin"/>
    <property type="match status" value="1"/>
</dbReference>
<evidence type="ECO:0000256" key="5">
    <source>
        <dbReference type="ARBA" id="ARBA00022764"/>
    </source>
</evidence>
<feature type="binding site" evidence="9">
    <location>
        <position position="118"/>
    </location>
    <ligand>
        <name>Cu cation</name>
        <dbReference type="ChEBI" id="CHEBI:23378"/>
    </ligand>
</feature>
<feature type="region of interest" description="Disordered" evidence="10">
    <location>
        <begin position="30"/>
        <end position="74"/>
    </location>
</feature>
<evidence type="ECO:0000259" key="11">
    <source>
        <dbReference type="Pfam" id="PF00127"/>
    </source>
</evidence>
<dbReference type="Pfam" id="PF00127">
    <property type="entry name" value="Copper-bind"/>
    <property type="match status" value="1"/>
</dbReference>
<dbReference type="Gene3D" id="2.60.40.420">
    <property type="entry name" value="Cupredoxins - blue copper proteins"/>
    <property type="match status" value="1"/>
</dbReference>
<dbReference type="InterPro" id="IPR000923">
    <property type="entry name" value="BlueCu_1"/>
</dbReference>
<keyword evidence="7 9" id="KW-0186">Copper</keyword>
<keyword evidence="13" id="KW-1185">Reference proteome</keyword>
<dbReference type="GO" id="GO:0005507">
    <property type="term" value="F:copper ion binding"/>
    <property type="evidence" value="ECO:0007669"/>
    <property type="project" value="InterPro"/>
</dbReference>
<evidence type="ECO:0000256" key="10">
    <source>
        <dbReference type="SAM" id="MobiDB-lite"/>
    </source>
</evidence>
<evidence type="ECO:0000256" key="9">
    <source>
        <dbReference type="PIRSR" id="PIRSR602386-1"/>
    </source>
</evidence>
<evidence type="ECO:0000256" key="3">
    <source>
        <dbReference type="ARBA" id="ARBA00022448"/>
    </source>
</evidence>
<dbReference type="InterPro" id="IPR008972">
    <property type="entry name" value="Cupredoxin"/>
</dbReference>
<dbReference type="OrthoDB" id="11836at2157"/>
<evidence type="ECO:0000256" key="6">
    <source>
        <dbReference type="ARBA" id="ARBA00022982"/>
    </source>
</evidence>
<dbReference type="GO" id="GO:0016020">
    <property type="term" value="C:membrane"/>
    <property type="evidence" value="ECO:0007669"/>
    <property type="project" value="UniProtKB-SubCell"/>
</dbReference>
<dbReference type="GO" id="GO:0042597">
    <property type="term" value="C:periplasmic space"/>
    <property type="evidence" value="ECO:0007669"/>
    <property type="project" value="UniProtKB-SubCell"/>
</dbReference>
<dbReference type="InterPro" id="IPR017533">
    <property type="entry name" value="Halocyanin"/>
</dbReference>
<evidence type="ECO:0000256" key="4">
    <source>
        <dbReference type="ARBA" id="ARBA00022723"/>
    </source>
</evidence>
<evidence type="ECO:0000256" key="2">
    <source>
        <dbReference type="ARBA" id="ARBA00004418"/>
    </source>
</evidence>
<dbReference type="KEGG" id="srub:C2R22_05420"/>
<keyword evidence="6" id="KW-0249">Electron transport</keyword>
<sequence>MTERTTPATRRRVLRAGALACAVGVAGCSGGGGDGSGSGESGGSGESSGSGGGSGPAAYGDWLDNAPNYDGSAADRTGQETVTVAVGAGNGLLFDPVAVEVSPGTTVVWEWTGRGGQHNVREEGGAFESELASSEGTTYERTFDEPGVVRYYCVPHQAVGMKGAVDVVEG</sequence>
<evidence type="ECO:0000256" key="8">
    <source>
        <dbReference type="ARBA" id="ARBA00023136"/>
    </source>
</evidence>
<dbReference type="GO" id="GO:0009055">
    <property type="term" value="F:electron transfer activity"/>
    <property type="evidence" value="ECO:0007669"/>
    <property type="project" value="InterPro"/>
</dbReference>
<organism evidence="12 13">
    <name type="scientific">Salinigranum rubrum</name>
    <dbReference type="NCBI Taxonomy" id="755307"/>
    <lineage>
        <taxon>Archaea</taxon>
        <taxon>Methanobacteriati</taxon>
        <taxon>Methanobacteriota</taxon>
        <taxon>Stenosarchaea group</taxon>
        <taxon>Halobacteria</taxon>
        <taxon>Halobacteriales</taxon>
        <taxon>Haloferacaceae</taxon>
        <taxon>Salinigranum</taxon>
    </lineage>
</organism>
<keyword evidence="8" id="KW-0472">Membrane</keyword>
<feature type="binding site" evidence="9">
    <location>
        <position position="156"/>
    </location>
    <ligand>
        <name>Cu cation</name>
        <dbReference type="ChEBI" id="CHEBI:23378"/>
    </ligand>
</feature>
<dbReference type="NCBIfam" id="TIGR03102">
    <property type="entry name" value="halo_cynanin"/>
    <property type="match status" value="1"/>
</dbReference>
<keyword evidence="3" id="KW-0813">Transport</keyword>
<feature type="domain" description="Blue (type 1) copper" evidence="11">
    <location>
        <begin position="84"/>
        <end position="167"/>
    </location>
</feature>
<name>A0A2I8VGW9_9EURY</name>
<dbReference type="SUPFAM" id="SSF49503">
    <property type="entry name" value="Cupredoxins"/>
    <property type="match status" value="1"/>
</dbReference>
<gene>
    <name evidence="12" type="ORF">C2R22_05420</name>
</gene>
<dbReference type="EMBL" id="CP026309">
    <property type="protein sequence ID" value="AUV81168.1"/>
    <property type="molecule type" value="Genomic_DNA"/>
</dbReference>
<dbReference type="AlphaFoldDB" id="A0A2I8VGW9"/>
<evidence type="ECO:0000313" key="13">
    <source>
        <dbReference type="Proteomes" id="UP000236584"/>
    </source>
</evidence>
<dbReference type="GeneID" id="35591508"/>
<comment type="subcellular location">
    <subcellularLocation>
        <location evidence="1">Membrane</location>
    </subcellularLocation>
    <subcellularLocation>
        <location evidence="2">Periplasm</location>
    </subcellularLocation>
</comment>
<proteinExistence type="predicted"/>
<evidence type="ECO:0000256" key="1">
    <source>
        <dbReference type="ARBA" id="ARBA00004370"/>
    </source>
</evidence>
<feature type="compositionally biased region" description="Gly residues" evidence="10">
    <location>
        <begin position="30"/>
        <end position="55"/>
    </location>
</feature>
<comment type="cofactor">
    <cofactor evidence="9">
        <name>Cu cation</name>
        <dbReference type="ChEBI" id="CHEBI:23378"/>
    </cofactor>
    <text evidence="9">Binds 1 copper ion per subunit.</text>
</comment>
<dbReference type="InterPro" id="IPR002386">
    <property type="entry name" value="Amicyanin/Pseudoazurin"/>
</dbReference>
<reference evidence="12 13" key="1">
    <citation type="submission" date="2018-01" db="EMBL/GenBank/DDBJ databases">
        <title>Complete genome sequence of Salinigranum rubrum GX10T, an extremely halophilic archaeon isolated from a marine solar saltern.</title>
        <authorList>
            <person name="Han S."/>
        </authorList>
    </citation>
    <scope>NUCLEOTIDE SEQUENCE [LARGE SCALE GENOMIC DNA]</scope>
    <source>
        <strain evidence="12 13">GX10</strain>
    </source>
</reference>
<dbReference type="Proteomes" id="UP000236584">
    <property type="component" value="Chromosome"/>
</dbReference>
<dbReference type="PANTHER" id="PTHR34192">
    <property type="entry name" value="PLASTOCYANIN MAJOR ISOFORM, CHLOROPLASTIC-RELATED"/>
    <property type="match status" value="1"/>
</dbReference>
<feature type="binding site" evidence="9">
    <location>
        <position position="153"/>
    </location>
    <ligand>
        <name>Cu cation</name>
        <dbReference type="ChEBI" id="CHEBI:23378"/>
    </ligand>
</feature>
<dbReference type="RefSeq" id="WP_103424856.1">
    <property type="nucleotide sequence ID" value="NZ_CP026309.1"/>
</dbReference>
<keyword evidence="4 9" id="KW-0479">Metal-binding</keyword>
<evidence type="ECO:0000313" key="12">
    <source>
        <dbReference type="EMBL" id="AUV81168.1"/>
    </source>
</evidence>
<dbReference type="PANTHER" id="PTHR34192:SF10">
    <property type="entry name" value="PLASTOCYANIN MAJOR ISOFORM, CHLOROPLASTIC-RELATED"/>
    <property type="match status" value="1"/>
</dbReference>
<dbReference type="PROSITE" id="PS51257">
    <property type="entry name" value="PROKAR_LIPOPROTEIN"/>
    <property type="match status" value="1"/>
</dbReference>